<protein>
    <submittedName>
        <fullName evidence="5">AMP-binding protein</fullName>
    </submittedName>
</protein>
<organism evidence="5 6">
    <name type="scientific">Pseudomaricurvus hydrocarbonicus</name>
    <dbReference type="NCBI Taxonomy" id="1470433"/>
    <lineage>
        <taxon>Bacteria</taxon>
        <taxon>Pseudomonadati</taxon>
        <taxon>Pseudomonadota</taxon>
        <taxon>Gammaproteobacteria</taxon>
        <taxon>Cellvibrionales</taxon>
        <taxon>Cellvibrionaceae</taxon>
        <taxon>Pseudomaricurvus</taxon>
    </lineage>
</organism>
<evidence type="ECO:0000313" key="5">
    <source>
        <dbReference type="EMBL" id="NHO64857.1"/>
    </source>
</evidence>
<keyword evidence="2" id="KW-0067">ATP-binding</keyword>
<dbReference type="EMBL" id="JAAONZ010000003">
    <property type="protein sequence ID" value="NHO64857.1"/>
    <property type="molecule type" value="Genomic_DNA"/>
</dbReference>
<evidence type="ECO:0000256" key="2">
    <source>
        <dbReference type="ARBA" id="ARBA00022840"/>
    </source>
</evidence>
<keyword evidence="1" id="KW-0547">Nucleotide-binding</keyword>
<dbReference type="Gene3D" id="3.40.50.12780">
    <property type="entry name" value="N-terminal domain of ligase-like"/>
    <property type="match status" value="1"/>
</dbReference>
<dbReference type="Proteomes" id="UP000787472">
    <property type="component" value="Unassembled WGS sequence"/>
</dbReference>
<dbReference type="GO" id="GO:0004467">
    <property type="term" value="F:long-chain fatty acid-CoA ligase activity"/>
    <property type="evidence" value="ECO:0007669"/>
    <property type="project" value="UniProtKB-EC"/>
</dbReference>
<dbReference type="Pfam" id="PF00501">
    <property type="entry name" value="AMP-binding"/>
    <property type="match status" value="1"/>
</dbReference>
<accession>A0A9E5JQK1</accession>
<dbReference type="GO" id="GO:0016020">
    <property type="term" value="C:membrane"/>
    <property type="evidence" value="ECO:0007669"/>
    <property type="project" value="TreeGrafter"/>
</dbReference>
<gene>
    <name evidence="5" type="ORF">G8770_04805</name>
</gene>
<evidence type="ECO:0000259" key="4">
    <source>
        <dbReference type="Pfam" id="PF00501"/>
    </source>
</evidence>
<dbReference type="SUPFAM" id="SSF56801">
    <property type="entry name" value="Acetyl-CoA synthetase-like"/>
    <property type="match status" value="1"/>
</dbReference>
<reference evidence="5" key="1">
    <citation type="submission" date="2020-03" db="EMBL/GenBank/DDBJ databases">
        <authorList>
            <person name="Guo F."/>
        </authorList>
    </citation>
    <scope>NUCLEOTIDE SEQUENCE</scope>
    <source>
        <strain evidence="5">JCM 30134</strain>
    </source>
</reference>
<dbReference type="PANTHER" id="PTHR43272:SF33">
    <property type="entry name" value="AMP-BINDING DOMAIN-CONTAINING PROTEIN-RELATED"/>
    <property type="match status" value="1"/>
</dbReference>
<dbReference type="InterPro" id="IPR042099">
    <property type="entry name" value="ANL_N_sf"/>
</dbReference>
<dbReference type="GO" id="GO:0005524">
    <property type="term" value="F:ATP binding"/>
    <property type="evidence" value="ECO:0007669"/>
    <property type="project" value="UniProtKB-KW"/>
</dbReference>
<dbReference type="PROSITE" id="PS00455">
    <property type="entry name" value="AMP_BINDING"/>
    <property type="match status" value="1"/>
</dbReference>
<dbReference type="InterPro" id="IPR020845">
    <property type="entry name" value="AMP-binding_CS"/>
</dbReference>
<feature type="domain" description="AMP-dependent synthetase/ligase" evidence="4">
    <location>
        <begin position="12"/>
        <end position="384"/>
    </location>
</feature>
<proteinExistence type="predicted"/>
<comment type="catalytic activity">
    <reaction evidence="3">
        <text>a long-chain fatty acid + ATP + CoA = a long-chain fatty acyl-CoA + AMP + diphosphate</text>
        <dbReference type="Rhea" id="RHEA:15421"/>
        <dbReference type="ChEBI" id="CHEBI:30616"/>
        <dbReference type="ChEBI" id="CHEBI:33019"/>
        <dbReference type="ChEBI" id="CHEBI:57287"/>
        <dbReference type="ChEBI" id="CHEBI:57560"/>
        <dbReference type="ChEBI" id="CHEBI:83139"/>
        <dbReference type="ChEBI" id="CHEBI:456215"/>
        <dbReference type="EC" id="6.2.1.3"/>
    </reaction>
    <physiologicalReaction direction="left-to-right" evidence="3">
        <dbReference type="Rhea" id="RHEA:15422"/>
    </physiologicalReaction>
</comment>
<dbReference type="PANTHER" id="PTHR43272">
    <property type="entry name" value="LONG-CHAIN-FATTY-ACID--COA LIGASE"/>
    <property type="match status" value="1"/>
</dbReference>
<name>A0A9E5JQK1_9GAMM</name>
<dbReference type="Pfam" id="PF23562">
    <property type="entry name" value="AMP-binding_C_3"/>
    <property type="match status" value="1"/>
</dbReference>
<dbReference type="InterPro" id="IPR045851">
    <property type="entry name" value="AMP-bd_C_sf"/>
</dbReference>
<dbReference type="Gene3D" id="3.30.300.30">
    <property type="match status" value="1"/>
</dbReference>
<evidence type="ECO:0000256" key="3">
    <source>
        <dbReference type="ARBA" id="ARBA00024484"/>
    </source>
</evidence>
<dbReference type="RefSeq" id="WP_167182515.1">
    <property type="nucleotide sequence ID" value="NZ_JAAONZ010000003.1"/>
</dbReference>
<evidence type="ECO:0000256" key="1">
    <source>
        <dbReference type="ARBA" id="ARBA00022741"/>
    </source>
</evidence>
<dbReference type="AlphaFoldDB" id="A0A9E5JQK1"/>
<keyword evidence="6" id="KW-1185">Reference proteome</keyword>
<comment type="caution">
    <text evidence="5">The sequence shown here is derived from an EMBL/GenBank/DDBJ whole genome shotgun (WGS) entry which is preliminary data.</text>
</comment>
<evidence type="ECO:0000313" key="6">
    <source>
        <dbReference type="Proteomes" id="UP000787472"/>
    </source>
</evidence>
<sequence length="549" mass="61168">MTYPLPLEQLATNVAAHPNKPYLHQPRDGQWHTLTWGEVEEQARRIAAGLKAQGFEPGDRIAILAKNSAEWFITDFAIMMAGLISVPIYATAGASTIQHIMRHSNAKAIFVGKLDDLRAAEQALEPETLIITFPYPTLKGHAEFNQWLQDFPPLTNVHQPQPDDTVTLVYTSGSTGLPKGVVLSYLNVAASSYCTAHIQPRGDNERSMSYLPLAHITERCVLELMTLYHPLEIFFVESLESFIEDVRHAQPTYFISVPRLWTKFQGQVLAKIPDPKLQRLLKIPVIGKLVARKIRNQLGLGQATLFGSGSAPISPSTLAWYARLGIRISEGWGMTETAGLACGNNPFEASRLGTIGVPVACVEMKLSADEEILIRGDAIFKEYYRNPEATAAAFSGDWFHTGDRARQNTDGSWSITGRVKEQFKTAKGKYVAPVPLESLLSQNPDIEQICVLGSGRKQPLAVVVLNETHQQPSEEIRQRLQATLTKVNAELESHQRLDNIIISTEPWGIDNELLTPTLKLRRNKLEARFGNLLWATLPKPVMWEQEIQT</sequence>
<dbReference type="InterPro" id="IPR000873">
    <property type="entry name" value="AMP-dep_synth/lig_dom"/>
</dbReference>